<dbReference type="SUPFAM" id="SSF46785">
    <property type="entry name" value="Winged helix' DNA-binding domain"/>
    <property type="match status" value="1"/>
</dbReference>
<dbReference type="InterPro" id="IPR036390">
    <property type="entry name" value="WH_DNA-bd_sf"/>
</dbReference>
<dbReference type="PANTHER" id="PTHR30136">
    <property type="entry name" value="HELIX-TURN-HELIX TRANSCRIPTIONAL REGULATOR, ICLR FAMILY"/>
    <property type="match status" value="1"/>
</dbReference>
<dbReference type="PANTHER" id="PTHR30136:SF35">
    <property type="entry name" value="HTH-TYPE TRANSCRIPTIONAL REGULATOR RV1719"/>
    <property type="match status" value="1"/>
</dbReference>
<comment type="caution">
    <text evidence="6">The sequence shown here is derived from an EMBL/GenBank/DDBJ whole genome shotgun (WGS) entry which is preliminary data.</text>
</comment>
<evidence type="ECO:0000256" key="1">
    <source>
        <dbReference type="ARBA" id="ARBA00023015"/>
    </source>
</evidence>
<dbReference type="PROSITE" id="PS51078">
    <property type="entry name" value="ICLR_ED"/>
    <property type="match status" value="1"/>
</dbReference>
<evidence type="ECO:0000313" key="7">
    <source>
        <dbReference type="Proteomes" id="UP001296993"/>
    </source>
</evidence>
<evidence type="ECO:0000256" key="3">
    <source>
        <dbReference type="ARBA" id="ARBA00023163"/>
    </source>
</evidence>
<dbReference type="InterPro" id="IPR036388">
    <property type="entry name" value="WH-like_DNA-bd_sf"/>
</dbReference>
<dbReference type="SMART" id="SM00346">
    <property type="entry name" value="HTH_ICLR"/>
    <property type="match status" value="1"/>
</dbReference>
<reference evidence="6 7" key="1">
    <citation type="submission" date="2021-03" db="EMBL/GenBank/DDBJ databases">
        <title>Sequencing the genomes of 1000 actinobacteria strains.</title>
        <authorList>
            <person name="Klenk H.-P."/>
        </authorList>
    </citation>
    <scope>NUCLEOTIDE SEQUENCE [LARGE SCALE GENOMIC DNA]</scope>
    <source>
        <strain evidence="6 7">DSM 15797</strain>
    </source>
</reference>
<keyword evidence="7" id="KW-1185">Reference proteome</keyword>
<dbReference type="PROSITE" id="PS51077">
    <property type="entry name" value="HTH_ICLR"/>
    <property type="match status" value="1"/>
</dbReference>
<dbReference type="Gene3D" id="1.10.10.10">
    <property type="entry name" value="Winged helix-like DNA-binding domain superfamily/Winged helix DNA-binding domain"/>
    <property type="match status" value="1"/>
</dbReference>
<evidence type="ECO:0000259" key="5">
    <source>
        <dbReference type="PROSITE" id="PS51078"/>
    </source>
</evidence>
<evidence type="ECO:0000259" key="4">
    <source>
        <dbReference type="PROSITE" id="PS51077"/>
    </source>
</evidence>
<gene>
    <name evidence="6" type="ORF">JOF47_004225</name>
</gene>
<dbReference type="InterPro" id="IPR014757">
    <property type="entry name" value="Tscrpt_reg_IclR_C"/>
</dbReference>
<evidence type="ECO:0000313" key="6">
    <source>
        <dbReference type="EMBL" id="MBP2388652.1"/>
    </source>
</evidence>
<dbReference type="Proteomes" id="UP001296993">
    <property type="component" value="Unassembled WGS sequence"/>
</dbReference>
<dbReference type="GO" id="GO:0003677">
    <property type="term" value="F:DNA binding"/>
    <property type="evidence" value="ECO:0007669"/>
    <property type="project" value="UniProtKB-KW"/>
</dbReference>
<proteinExistence type="predicted"/>
<name>A0ABS4XJM0_9MICC</name>
<evidence type="ECO:0000256" key="2">
    <source>
        <dbReference type="ARBA" id="ARBA00023125"/>
    </source>
</evidence>
<accession>A0ABS4XJM0</accession>
<dbReference type="Gene3D" id="3.30.450.40">
    <property type="match status" value="1"/>
</dbReference>
<sequence length="269" mass="28498">MATEEPPDPEADYEDAAPGGVQSVDRALAILEILGRDGSSGVGEVAEELGIHKSTASRLLGSLLARGMVQQNTNRGKYELGFTILRLASTIPGRLSLVGQARPVIEALAEEYRETVNLAVLREKYAVNVDQAMGPSNLATHDWLGSLTPLHATSSGKVLLAALGADERGRILKLAGLPQRTINTIRTRAALEKELLQVAKNGYAQAREEFELGINSVAVPVRNHLAVVVGAISISGPTFRFDPETMPGLIEGLKQAGQQVSASLGYTAG</sequence>
<organism evidence="6 7">
    <name type="scientific">Paeniglutamicibacter kerguelensis</name>
    <dbReference type="NCBI Taxonomy" id="254788"/>
    <lineage>
        <taxon>Bacteria</taxon>
        <taxon>Bacillati</taxon>
        <taxon>Actinomycetota</taxon>
        <taxon>Actinomycetes</taxon>
        <taxon>Micrococcales</taxon>
        <taxon>Micrococcaceae</taxon>
        <taxon>Paeniglutamicibacter</taxon>
    </lineage>
</organism>
<dbReference type="RefSeq" id="WP_210002418.1">
    <property type="nucleotide sequence ID" value="NZ_BAAAJY010000004.1"/>
</dbReference>
<keyword evidence="2 6" id="KW-0238">DNA-binding</keyword>
<keyword evidence="3" id="KW-0804">Transcription</keyword>
<dbReference type="EMBL" id="JAGIOF010000004">
    <property type="protein sequence ID" value="MBP2388652.1"/>
    <property type="molecule type" value="Genomic_DNA"/>
</dbReference>
<feature type="domain" description="HTH iclR-type" evidence="4">
    <location>
        <begin position="21"/>
        <end position="82"/>
    </location>
</feature>
<dbReference type="InterPro" id="IPR050707">
    <property type="entry name" value="HTH_MetabolicPath_Reg"/>
</dbReference>
<feature type="domain" description="IclR-ED" evidence="5">
    <location>
        <begin position="83"/>
        <end position="266"/>
    </location>
</feature>
<dbReference type="Pfam" id="PF09339">
    <property type="entry name" value="HTH_IclR"/>
    <property type="match status" value="1"/>
</dbReference>
<keyword evidence="1" id="KW-0805">Transcription regulation</keyword>
<protein>
    <submittedName>
        <fullName evidence="6">DNA-binding IclR family transcriptional regulator</fullName>
    </submittedName>
</protein>
<dbReference type="InterPro" id="IPR005471">
    <property type="entry name" value="Tscrpt_reg_IclR_N"/>
</dbReference>
<dbReference type="InterPro" id="IPR029016">
    <property type="entry name" value="GAF-like_dom_sf"/>
</dbReference>
<dbReference type="SUPFAM" id="SSF55781">
    <property type="entry name" value="GAF domain-like"/>
    <property type="match status" value="1"/>
</dbReference>
<dbReference type="Pfam" id="PF01614">
    <property type="entry name" value="IclR_C"/>
    <property type="match status" value="1"/>
</dbReference>